<reference evidence="1" key="2">
    <citation type="submission" date="2025-09" db="UniProtKB">
        <authorList>
            <consortium name="EnsemblPlants"/>
        </authorList>
    </citation>
    <scope>IDENTIFICATION</scope>
</reference>
<evidence type="ECO:0000313" key="1">
    <source>
        <dbReference type="EnsemblPlants" id="AVESA.00010b.r2.4AG0607800.2.CDS"/>
    </source>
</evidence>
<organism evidence="1 2">
    <name type="scientific">Avena sativa</name>
    <name type="common">Oat</name>
    <dbReference type="NCBI Taxonomy" id="4498"/>
    <lineage>
        <taxon>Eukaryota</taxon>
        <taxon>Viridiplantae</taxon>
        <taxon>Streptophyta</taxon>
        <taxon>Embryophyta</taxon>
        <taxon>Tracheophyta</taxon>
        <taxon>Spermatophyta</taxon>
        <taxon>Magnoliopsida</taxon>
        <taxon>Liliopsida</taxon>
        <taxon>Poales</taxon>
        <taxon>Poaceae</taxon>
        <taxon>BOP clade</taxon>
        <taxon>Pooideae</taxon>
        <taxon>Poodae</taxon>
        <taxon>Poeae</taxon>
        <taxon>Poeae Chloroplast Group 1 (Aveneae type)</taxon>
        <taxon>Aveninae</taxon>
        <taxon>Avena</taxon>
    </lineage>
</organism>
<dbReference type="Proteomes" id="UP001732700">
    <property type="component" value="Chromosome 4A"/>
</dbReference>
<keyword evidence="2" id="KW-1185">Reference proteome</keyword>
<proteinExistence type="predicted"/>
<evidence type="ECO:0000313" key="2">
    <source>
        <dbReference type="Proteomes" id="UP001732700"/>
    </source>
</evidence>
<dbReference type="EnsemblPlants" id="AVESA.00010b.r2.4AG0607800.2">
    <property type="protein sequence ID" value="AVESA.00010b.r2.4AG0607800.2.CDS"/>
    <property type="gene ID" value="AVESA.00010b.r2.4AG0607800"/>
</dbReference>
<name>A0ACD5WAG4_AVESA</name>
<accession>A0ACD5WAG4</accession>
<sequence>MLTHRYYCYMLIQILQSIGQLLTSGARPVAGRLGPSVTSLKLAHTVPNGDACGGCGGRQPPAVRARDRGKGCRTCTPSLLFLLTSLCQNDTVSTSSSSRPLKFQFLSASGFRRQRQIWMNPPPATSPAPERREFAARDASEERGPPASGTAIVSATPEEAPVTDSTETTESDAQRGLHNTAVSNSENNNAIATSSRGDSPGKSGSAYLEAHLDDSLIQNTSKQVVNSEGTRKRNFQPGTKEAHVSSFSSSHTREISVVETKDARSKFQKKSGNEEAFREEGKDTAFIGISEELKENENKSSLNCICLKDEKEQKNGSRGKENNYSICNSSTSQDLPSPNSTGNSCLTTIVTENNKEAPKCLGLGVKQNPNEVTPTNSVVVVNAKTTEGETLDVNSIIQKKYDEVLSSSFEEKVTENVATFLGSCMLESNQSASSNVSQMPLQGGVNANVKNGYLDSTTGEYFYQREDFIKPSDAVSSANVKTNCLDSTTGEYFYRREDFIKPSDVVSRHYSSEERRNLGSVKHMREAIPHTSLNTPVKENALPSENQKNQSYPFNEGANFFQIGTSYFNLRADVHHSMDIHGGTMSDYRFERGYLDRTSTGRNEMQERELAFLSTYHNNNRISPLYPCNEGSNFFQVGMADPNFRAGVHHSMDIYGSGMANPNFRAGVHHSMDIYGSGAMPDPNFRAGVHHSMDIYGPGMANPNFRAGVHHSMDIYGSGAMPDPNIRAGVHHSMDIYGSGMANPNFRAGVHHSMDMYGSGTIPDPNFRASVHHSKDIYGSGAMAEYGFIRSYFDHTSTERNKMQEKELAYSSTHHNINRISPSSLPQAYSENLRVPFSPRHSLVGVRKKKLLILDLNGLLADINEDIHNAHMADAKVRGKLVFRRPYCDDFLNFCIRNFELGIWSSRKRKNVDSVVDILMRDLKPYLLFSWDRSKCTITGRKTLENMHKPIVLKELRKLWNKEEPGLPWVEGEFSPSNTLLVDDSPYKALRNPPYSAIFPHPFSYLNSKDNSLGPGGDLRVYLENLVFADDVECFVRNHPFGQPFITPSDPHWNFYAEIAAEGYGSVTCRA</sequence>
<protein>
    <submittedName>
        <fullName evidence="1">Uncharacterized protein</fullName>
    </submittedName>
</protein>
<reference evidence="1" key="1">
    <citation type="submission" date="2021-05" db="EMBL/GenBank/DDBJ databases">
        <authorList>
            <person name="Scholz U."/>
            <person name="Mascher M."/>
            <person name="Fiebig A."/>
        </authorList>
    </citation>
    <scope>NUCLEOTIDE SEQUENCE [LARGE SCALE GENOMIC DNA]</scope>
</reference>